<feature type="region of interest" description="Disordered" evidence="7">
    <location>
        <begin position="49"/>
        <end position="159"/>
    </location>
</feature>
<evidence type="ECO:0000256" key="1">
    <source>
        <dbReference type="ARBA" id="ARBA00004167"/>
    </source>
</evidence>
<organism evidence="9 10">
    <name type="scientific">Symbiochloris irregularis</name>
    <dbReference type="NCBI Taxonomy" id="706552"/>
    <lineage>
        <taxon>Eukaryota</taxon>
        <taxon>Viridiplantae</taxon>
        <taxon>Chlorophyta</taxon>
        <taxon>core chlorophytes</taxon>
        <taxon>Trebouxiophyceae</taxon>
        <taxon>Trebouxiales</taxon>
        <taxon>Trebouxiaceae</taxon>
        <taxon>Symbiochloris</taxon>
    </lineage>
</organism>
<keyword evidence="6" id="KW-0472">Membrane</keyword>
<evidence type="ECO:0000256" key="3">
    <source>
        <dbReference type="ARBA" id="ARBA00022679"/>
    </source>
</evidence>
<dbReference type="AlphaFoldDB" id="A0AAW1NX10"/>
<dbReference type="PANTHER" id="PTHR31485:SF4">
    <property type="entry name" value="HYDROXYPROLINE O-ARABINOSYLTRANSFERASE RDN1"/>
    <property type="match status" value="1"/>
</dbReference>
<dbReference type="InterPro" id="IPR044845">
    <property type="entry name" value="HPAT/SRGT1-like"/>
</dbReference>
<evidence type="ECO:0000313" key="9">
    <source>
        <dbReference type="EMBL" id="KAK9797809.1"/>
    </source>
</evidence>
<dbReference type="Proteomes" id="UP001465755">
    <property type="component" value="Unassembled WGS sequence"/>
</dbReference>
<comment type="subcellular location">
    <subcellularLocation>
        <location evidence="1">Membrane</location>
        <topology evidence="1">Single-pass membrane protein</topology>
    </subcellularLocation>
</comment>
<reference evidence="9 10" key="1">
    <citation type="journal article" date="2024" name="Nat. Commun.">
        <title>Phylogenomics reveals the evolutionary origins of lichenization in chlorophyte algae.</title>
        <authorList>
            <person name="Puginier C."/>
            <person name="Libourel C."/>
            <person name="Otte J."/>
            <person name="Skaloud P."/>
            <person name="Haon M."/>
            <person name="Grisel S."/>
            <person name="Petersen M."/>
            <person name="Berrin J.G."/>
            <person name="Delaux P.M."/>
            <person name="Dal Grande F."/>
            <person name="Keller J."/>
        </authorList>
    </citation>
    <scope>NUCLEOTIDE SEQUENCE [LARGE SCALE GENOMIC DNA]</scope>
    <source>
        <strain evidence="9 10">SAG 2036</strain>
    </source>
</reference>
<accession>A0AAW1NX10</accession>
<evidence type="ECO:0000256" key="4">
    <source>
        <dbReference type="ARBA" id="ARBA00022692"/>
    </source>
</evidence>
<feature type="compositionally biased region" description="Basic and acidic residues" evidence="7">
    <location>
        <begin position="49"/>
        <end position="69"/>
    </location>
</feature>
<evidence type="ECO:0000256" key="2">
    <source>
        <dbReference type="ARBA" id="ARBA00022676"/>
    </source>
</evidence>
<sequence>MRVRNLVLLTAGIAVFVTSLNFLTDSFSLLSRLPDASSVHRIEAARREAKRTPFEEREHRLERRPRLESQDVSVGSHWTKQQEAAAGSHQQHKRKRRLDRQDAGLKIDRKAPDPFEMQHRYLPPANPPAPKAVHDSPPVMEQPRQQAQQMKPPPTKEQRNKYHVVVSVNGNLYTQWQVRVCYYWYQKLRKEHPTSAIGGFTRLLHSGQADGLMAEIPTKVVEPLPPGIDKGYVVLNRPYAFLQWSQKYLKDLEEDYVLMSEPDHIFLQPMPLWATPTKGAAFPFSYMEPGKNQDVLRPYITNGFDIAAIAPIGNSPVMLHKDNMSAIMEPWYDLSLRFKKDSAVEKAFGWILEMYAYAVASTQKPGGNLPYELHPEMMLQPPWDNRLSINGKDAYILHFTYGNDYSEQGQMTYGKVGSWHFDKRDYTALYPPKNIPDLPRNIDSPALRRLIASINEASAASNSWQYM</sequence>
<gene>
    <name evidence="9" type="ORF">WJX73_009693</name>
</gene>
<dbReference type="Pfam" id="PF23452">
    <property type="entry name" value="HPAT"/>
    <property type="match status" value="1"/>
</dbReference>
<dbReference type="PANTHER" id="PTHR31485">
    <property type="entry name" value="PEPTIDYL SERINE ALPHA-GALACTOSYLTRANSFERASE"/>
    <property type="match status" value="1"/>
</dbReference>
<evidence type="ECO:0000256" key="6">
    <source>
        <dbReference type="ARBA" id="ARBA00023136"/>
    </source>
</evidence>
<evidence type="ECO:0000256" key="5">
    <source>
        <dbReference type="ARBA" id="ARBA00022989"/>
    </source>
</evidence>
<evidence type="ECO:0000313" key="10">
    <source>
        <dbReference type="Proteomes" id="UP001465755"/>
    </source>
</evidence>
<feature type="compositionally biased region" description="Basic and acidic residues" evidence="7">
    <location>
        <begin position="99"/>
        <end position="119"/>
    </location>
</feature>
<dbReference type="GO" id="GO:0016757">
    <property type="term" value="F:glycosyltransferase activity"/>
    <property type="evidence" value="ECO:0007669"/>
    <property type="project" value="UniProtKB-KW"/>
</dbReference>
<evidence type="ECO:0000259" key="8">
    <source>
        <dbReference type="Pfam" id="PF23452"/>
    </source>
</evidence>
<keyword evidence="3" id="KW-0808">Transferase</keyword>
<dbReference type="GO" id="GO:0016020">
    <property type="term" value="C:membrane"/>
    <property type="evidence" value="ECO:0007669"/>
    <property type="project" value="UniProtKB-SubCell"/>
</dbReference>
<evidence type="ECO:0000256" key="7">
    <source>
        <dbReference type="SAM" id="MobiDB-lite"/>
    </source>
</evidence>
<keyword evidence="4" id="KW-0812">Transmembrane</keyword>
<keyword evidence="10" id="KW-1185">Reference proteome</keyword>
<name>A0AAW1NX10_9CHLO</name>
<dbReference type="InterPro" id="IPR056508">
    <property type="entry name" value="HPAT-like"/>
</dbReference>
<proteinExistence type="predicted"/>
<keyword evidence="5" id="KW-1133">Transmembrane helix</keyword>
<feature type="compositionally biased region" description="Polar residues" evidence="7">
    <location>
        <begin position="70"/>
        <end position="82"/>
    </location>
</feature>
<protein>
    <recommendedName>
        <fullName evidence="8">Hydroxyproline O-arabinosyltransferase-like domain-containing protein</fullName>
    </recommendedName>
</protein>
<comment type="caution">
    <text evidence="9">The sequence shown here is derived from an EMBL/GenBank/DDBJ whole genome shotgun (WGS) entry which is preliminary data.</text>
</comment>
<dbReference type="EMBL" id="JALJOQ010000104">
    <property type="protein sequence ID" value="KAK9797809.1"/>
    <property type="molecule type" value="Genomic_DNA"/>
</dbReference>
<keyword evidence="2" id="KW-0328">Glycosyltransferase</keyword>
<feature type="domain" description="Hydroxyproline O-arabinosyltransferase-like" evidence="8">
    <location>
        <begin position="162"/>
        <end position="465"/>
    </location>
</feature>